<comment type="caution">
    <text evidence="5">The sequence shown here is derived from an EMBL/GenBank/DDBJ whole genome shotgun (WGS) entry which is preliminary data.</text>
</comment>
<dbReference type="Gene3D" id="1.10.1040.10">
    <property type="entry name" value="N-(1-d-carboxylethyl)-l-norvaline Dehydrogenase, domain 2"/>
    <property type="match status" value="1"/>
</dbReference>
<dbReference type="InterPro" id="IPR048666">
    <property type="entry name" value="RedAm-like_C"/>
</dbReference>
<dbReference type="Pfam" id="PF03446">
    <property type="entry name" value="NAD_binding_2"/>
    <property type="match status" value="1"/>
</dbReference>
<feature type="domain" description="NADPH-dependent reductive aminase-like C-terminal" evidence="4">
    <location>
        <begin position="167"/>
        <end position="291"/>
    </location>
</feature>
<reference evidence="6" key="1">
    <citation type="journal article" date="2019" name="Int. J. Syst. Evol. Microbiol.">
        <title>The Global Catalogue of Microorganisms (GCM) 10K type strain sequencing project: providing services to taxonomists for standard genome sequencing and annotation.</title>
        <authorList>
            <consortium name="The Broad Institute Genomics Platform"/>
            <consortium name="The Broad Institute Genome Sequencing Center for Infectious Disease"/>
            <person name="Wu L."/>
            <person name="Ma J."/>
        </authorList>
    </citation>
    <scope>NUCLEOTIDE SEQUENCE [LARGE SCALE GENOMIC DNA]</scope>
    <source>
        <strain evidence="6">KCTC 42087</strain>
    </source>
</reference>
<feature type="domain" description="6-phosphogluconate dehydrogenase NADP-binding" evidence="3">
    <location>
        <begin position="11"/>
        <end position="165"/>
    </location>
</feature>
<dbReference type="Gene3D" id="3.40.50.720">
    <property type="entry name" value="NAD(P)-binding Rossmann-like Domain"/>
    <property type="match status" value="1"/>
</dbReference>
<comment type="similarity">
    <text evidence="1">Belongs to the HIBADH-related family.</text>
</comment>
<dbReference type="RefSeq" id="WP_378280616.1">
    <property type="nucleotide sequence ID" value="NZ_JBHSON010000005.1"/>
</dbReference>
<dbReference type="InterPro" id="IPR006115">
    <property type="entry name" value="6PGDH_NADP-bd"/>
</dbReference>
<dbReference type="PANTHER" id="PTHR43580">
    <property type="entry name" value="OXIDOREDUCTASE GLYR1-RELATED"/>
    <property type="match status" value="1"/>
</dbReference>
<evidence type="ECO:0000313" key="6">
    <source>
        <dbReference type="Proteomes" id="UP001596074"/>
    </source>
</evidence>
<sequence length="310" mass="31593">MTTTTATRAPVTILGTGPMGQALARAFLKAGHATTVWNRTAAKTEALVAEGASAAPTAAEAAAASPLVIVCVLDYDAVQTITESAASALKGRTLVSLTADSPERARAMAAWASGHGIDYLDGSIMTPTVTIGGPDAVLLYSGPEPVYRAHRDTLEALGGTGTYLGADPGRAAAYDVALLGIAWTSVSAIIHAFALARAENIAPGDLAPFAQGILGMLPAFGTEIVRNLETGDFRDDVSNTTSIAAGMEHVIQASEARGIDAASLRGAHAAARRAIDAGHGRESIARVIDFLTLDGTGLSAGAGRTPGHRR</sequence>
<organism evidence="5 6">
    <name type="scientific">Actinomadura rugatobispora</name>
    <dbReference type="NCBI Taxonomy" id="1994"/>
    <lineage>
        <taxon>Bacteria</taxon>
        <taxon>Bacillati</taxon>
        <taxon>Actinomycetota</taxon>
        <taxon>Actinomycetes</taxon>
        <taxon>Streptosporangiales</taxon>
        <taxon>Thermomonosporaceae</taxon>
        <taxon>Actinomadura</taxon>
    </lineage>
</organism>
<dbReference type="InterPro" id="IPR036291">
    <property type="entry name" value="NAD(P)-bd_dom_sf"/>
</dbReference>
<gene>
    <name evidence="5" type="ORF">ACFPZN_05115</name>
</gene>
<keyword evidence="2 5" id="KW-0560">Oxidoreductase</keyword>
<evidence type="ECO:0000259" key="4">
    <source>
        <dbReference type="Pfam" id="PF21761"/>
    </source>
</evidence>
<evidence type="ECO:0000256" key="1">
    <source>
        <dbReference type="ARBA" id="ARBA00009080"/>
    </source>
</evidence>
<dbReference type="PANTHER" id="PTHR43580:SF2">
    <property type="entry name" value="CYTOKINE-LIKE NUCLEAR FACTOR N-PAC"/>
    <property type="match status" value="1"/>
</dbReference>
<evidence type="ECO:0000259" key="3">
    <source>
        <dbReference type="Pfam" id="PF03446"/>
    </source>
</evidence>
<dbReference type="PIRSF" id="PIRSF000103">
    <property type="entry name" value="HIBADH"/>
    <property type="match status" value="1"/>
</dbReference>
<accession>A0ABW0ZP35</accession>
<protein>
    <submittedName>
        <fullName evidence="5">NAD(P)-dependent oxidoreductase</fullName>
        <ecNumber evidence="5">1.1.-.-</ecNumber>
    </submittedName>
</protein>
<dbReference type="Proteomes" id="UP001596074">
    <property type="component" value="Unassembled WGS sequence"/>
</dbReference>
<proteinExistence type="inferred from homology"/>
<evidence type="ECO:0000313" key="5">
    <source>
        <dbReference type="EMBL" id="MFC5744991.1"/>
    </source>
</evidence>
<dbReference type="GO" id="GO:0016491">
    <property type="term" value="F:oxidoreductase activity"/>
    <property type="evidence" value="ECO:0007669"/>
    <property type="project" value="UniProtKB-KW"/>
</dbReference>
<dbReference type="InterPro" id="IPR013328">
    <property type="entry name" value="6PGD_dom2"/>
</dbReference>
<dbReference type="InterPro" id="IPR015815">
    <property type="entry name" value="HIBADH-related"/>
</dbReference>
<keyword evidence="6" id="KW-1185">Reference proteome</keyword>
<dbReference type="InterPro" id="IPR051265">
    <property type="entry name" value="HIBADH-related_NP60_sf"/>
</dbReference>
<dbReference type="SUPFAM" id="SSF51735">
    <property type="entry name" value="NAD(P)-binding Rossmann-fold domains"/>
    <property type="match status" value="1"/>
</dbReference>
<evidence type="ECO:0000256" key="2">
    <source>
        <dbReference type="ARBA" id="ARBA00023002"/>
    </source>
</evidence>
<dbReference type="EMBL" id="JBHSON010000005">
    <property type="protein sequence ID" value="MFC5744991.1"/>
    <property type="molecule type" value="Genomic_DNA"/>
</dbReference>
<dbReference type="EC" id="1.1.-.-" evidence="5"/>
<name>A0ABW0ZP35_9ACTN</name>
<dbReference type="Pfam" id="PF21761">
    <property type="entry name" value="RedAm-like_C"/>
    <property type="match status" value="1"/>
</dbReference>